<feature type="region of interest" description="Disordered" evidence="1">
    <location>
        <begin position="24"/>
        <end position="55"/>
    </location>
</feature>
<accession>A0A127JTF8</accession>
<evidence type="ECO:0000256" key="1">
    <source>
        <dbReference type="SAM" id="MobiDB-lite"/>
    </source>
</evidence>
<dbReference type="RefSeq" id="WP_061499098.1">
    <property type="nucleotide sequence ID" value="NZ_CP010951.1"/>
</dbReference>
<dbReference type="PATRIC" id="fig|94132.3.peg.2168"/>
<name>A0A127JTF8_9BURK</name>
<dbReference type="EMBL" id="CP010951">
    <property type="protein sequence ID" value="AMO23271.1"/>
    <property type="molecule type" value="Genomic_DNA"/>
</dbReference>
<proteinExistence type="predicted"/>
<evidence type="ECO:0000313" key="4">
    <source>
        <dbReference type="Proteomes" id="UP000070433"/>
    </source>
</evidence>
<organism evidence="3 4">
    <name type="scientific">Ramlibacter tataouinensis</name>
    <dbReference type="NCBI Taxonomy" id="94132"/>
    <lineage>
        <taxon>Bacteria</taxon>
        <taxon>Pseudomonadati</taxon>
        <taxon>Pseudomonadota</taxon>
        <taxon>Betaproteobacteria</taxon>
        <taxon>Burkholderiales</taxon>
        <taxon>Comamonadaceae</taxon>
        <taxon>Ramlibacter</taxon>
    </lineage>
</organism>
<reference evidence="3 4" key="1">
    <citation type="journal article" date="2014" name="Int. J. Syst. Evol. Microbiol.">
        <title>Ramlibacter solisilvae sp. nov., isolated from forest soil, and emended description of the genus Ramlibacter.</title>
        <authorList>
            <person name="Lee H.J."/>
            <person name="Lee S.H."/>
            <person name="Lee S.S."/>
            <person name="Lee J.S."/>
            <person name="Kim Y."/>
            <person name="Kim S.C."/>
            <person name="Jeon C.O."/>
        </authorList>
    </citation>
    <scope>NUCLEOTIDE SEQUENCE [LARGE SCALE GENOMIC DNA]</scope>
    <source>
        <strain evidence="3 4">5-10</strain>
    </source>
</reference>
<dbReference type="Pfam" id="PF07813">
    <property type="entry name" value="LTXXQ"/>
    <property type="match status" value="1"/>
</dbReference>
<evidence type="ECO:0000256" key="2">
    <source>
        <dbReference type="SAM" id="SignalP"/>
    </source>
</evidence>
<feature type="chain" id="PRO_5007449667" description="LTXXQ motif family protein" evidence="2">
    <location>
        <begin position="23"/>
        <end position="160"/>
    </location>
</feature>
<keyword evidence="4" id="KW-1185">Reference proteome</keyword>
<dbReference type="AlphaFoldDB" id="A0A127JTF8"/>
<feature type="signal peptide" evidence="2">
    <location>
        <begin position="1"/>
        <end position="22"/>
    </location>
</feature>
<dbReference type="OrthoDB" id="5298564at2"/>
<evidence type="ECO:0000313" key="3">
    <source>
        <dbReference type="EMBL" id="AMO23271.1"/>
    </source>
</evidence>
<protein>
    <recommendedName>
        <fullName evidence="5">LTXXQ motif family protein</fullName>
    </recommendedName>
</protein>
<evidence type="ECO:0008006" key="5">
    <source>
        <dbReference type="Google" id="ProtNLM"/>
    </source>
</evidence>
<feature type="region of interest" description="Disordered" evidence="1">
    <location>
        <begin position="135"/>
        <end position="160"/>
    </location>
</feature>
<dbReference type="GO" id="GO:0042597">
    <property type="term" value="C:periplasmic space"/>
    <property type="evidence" value="ECO:0007669"/>
    <property type="project" value="InterPro"/>
</dbReference>
<dbReference type="InterPro" id="IPR012899">
    <property type="entry name" value="LTXXQ"/>
</dbReference>
<dbReference type="Proteomes" id="UP000070433">
    <property type="component" value="Chromosome"/>
</dbReference>
<keyword evidence="2" id="KW-0732">Signal</keyword>
<sequence>MKSARHMFAAALLASLGLAATAQTPAAAPPAGTPPAASDSRGHHDPARMQQRMQQRLADLKQKLQLMPGQEGAWTAYTGALQPSQQMQRPNRDEFAQLTTPQRIDRMRQLRAQRAAEMDRRGEATKAFYASLTPEQQKVFDSETLRGPGGAGGHHRHHHG</sequence>
<gene>
    <name evidence="3" type="ORF">UC35_10650</name>
</gene>